<keyword evidence="4" id="KW-0396">Initiation factor</keyword>
<reference evidence="4" key="2">
    <citation type="submission" date="2025-04" db="UniProtKB">
        <authorList>
            <consortium name="RefSeq"/>
        </authorList>
    </citation>
    <scope>IDENTIFICATION</scope>
    <source>
        <strain evidence="4">Aabys</strain>
    </source>
</reference>
<dbReference type="eggNOG" id="KOG2434">
    <property type="taxonomic scope" value="Eukaryota"/>
</dbReference>
<dbReference type="GO" id="GO:0006361">
    <property type="term" value="P:transcription initiation at RNA polymerase I promoter"/>
    <property type="evidence" value="ECO:0007669"/>
    <property type="project" value="InterPro"/>
</dbReference>
<dbReference type="STRING" id="7370.A0A1I8MMQ3"/>
<evidence type="ECO:0000256" key="1">
    <source>
        <dbReference type="ARBA" id="ARBA00010098"/>
    </source>
</evidence>
<dbReference type="GO" id="GO:0003743">
    <property type="term" value="F:translation initiation factor activity"/>
    <property type="evidence" value="ECO:0007669"/>
    <property type="project" value="UniProtKB-KW"/>
</dbReference>
<proteinExistence type="inferred from homology"/>
<name>A0A1I8MMQ3_MUSDO</name>
<dbReference type="GO" id="GO:0005634">
    <property type="term" value="C:nucleus"/>
    <property type="evidence" value="ECO:0007669"/>
    <property type="project" value="TreeGrafter"/>
</dbReference>
<keyword evidence="4" id="KW-0648">Protein biosynthesis</keyword>
<evidence type="ECO:0000313" key="4">
    <source>
        <dbReference type="RefSeq" id="XP_005191275.1"/>
    </source>
</evidence>
<dbReference type="InterPro" id="IPR007991">
    <property type="entry name" value="RNA_pol_I_trans_ini_fac_RRN3"/>
</dbReference>
<dbReference type="GO" id="GO:0001181">
    <property type="term" value="F:RNA polymerase I general transcription initiation factor activity"/>
    <property type="evidence" value="ECO:0007669"/>
    <property type="project" value="InterPro"/>
</dbReference>
<accession>A0A1I8MMQ3</accession>
<dbReference type="EnsemblMetazoa" id="MDOA006590-RA">
    <property type="protein sequence ID" value="MDOA006590-PA"/>
    <property type="gene ID" value="MDOA006590"/>
</dbReference>
<gene>
    <name evidence="2" type="primary">101893724</name>
    <name evidence="4" type="synonym">LOC101893724</name>
</gene>
<dbReference type="VEuPathDB" id="VectorBase:MDOA006590"/>
<dbReference type="Pfam" id="PF05327">
    <property type="entry name" value="RRN3"/>
    <property type="match status" value="1"/>
</dbReference>
<comment type="similarity">
    <text evidence="1">Belongs to the RRN3 family.</text>
</comment>
<dbReference type="GO" id="GO:0001042">
    <property type="term" value="F:RNA polymerase I core binding"/>
    <property type="evidence" value="ECO:0007669"/>
    <property type="project" value="TreeGrafter"/>
</dbReference>
<evidence type="ECO:0000313" key="2">
    <source>
        <dbReference type="EnsemblMetazoa" id="MDOA006590-PA"/>
    </source>
</evidence>
<dbReference type="KEGG" id="mde:101893724"/>
<reference evidence="2" key="1">
    <citation type="submission" date="2020-05" db="UniProtKB">
        <authorList>
            <consortium name="EnsemblMetazoa"/>
        </authorList>
    </citation>
    <scope>IDENTIFICATION</scope>
    <source>
        <strain evidence="2">Aabys</strain>
    </source>
</reference>
<evidence type="ECO:0000313" key="3">
    <source>
        <dbReference type="Proteomes" id="UP001652621"/>
    </source>
</evidence>
<dbReference type="OrthoDB" id="26970at2759"/>
<protein>
    <submittedName>
        <fullName evidence="4">RNA polymerase I-specific transcription initiation factor RRN3</fullName>
    </submittedName>
</protein>
<dbReference type="VEuPathDB" id="VectorBase:MDOMA2_012478"/>
<dbReference type="AlphaFoldDB" id="A0A1I8MMQ3"/>
<dbReference type="Proteomes" id="UP001652621">
    <property type="component" value="Unplaced"/>
</dbReference>
<organism evidence="2">
    <name type="scientific">Musca domestica</name>
    <name type="common">House fly</name>
    <dbReference type="NCBI Taxonomy" id="7370"/>
    <lineage>
        <taxon>Eukaryota</taxon>
        <taxon>Metazoa</taxon>
        <taxon>Ecdysozoa</taxon>
        <taxon>Arthropoda</taxon>
        <taxon>Hexapoda</taxon>
        <taxon>Insecta</taxon>
        <taxon>Pterygota</taxon>
        <taxon>Neoptera</taxon>
        <taxon>Endopterygota</taxon>
        <taxon>Diptera</taxon>
        <taxon>Brachycera</taxon>
        <taxon>Muscomorpha</taxon>
        <taxon>Muscoidea</taxon>
        <taxon>Muscidae</taxon>
        <taxon>Musca</taxon>
    </lineage>
</organism>
<dbReference type="PANTHER" id="PTHR12790:SF0">
    <property type="entry name" value="RNA POLYMERASE I-SPECIFIC TRANSCRIPTION INITIATION FACTOR RRN3-RELATED"/>
    <property type="match status" value="1"/>
</dbReference>
<dbReference type="RefSeq" id="XP_005191275.1">
    <property type="nucleotide sequence ID" value="XM_005191218.3"/>
</dbReference>
<sequence length="635" mass="73074">MAFNSNMSVITSRTSLSSILKTYSPAEREKTKANIMNKVRFEMPKQKGILEVVKAVEERQHFEAMNEFVAFLTENNLDDTEFISIFTDARSIVNQLSPKFTLLVEALLSQNWTIRSLEARKAYCEFCLDILVAHNKYLQFGINKLINLWIPQENDIGQWLNGKPSAELDNGLQAIHQLLERILNAIPMAFDATLDAIEHSFPYYKKATHIVVGYVHNILELLKYKPIFGEYVIQLLMQNLIILDVHAPRAAIEELESDDEDDDDGEDNEPEMFEMDECEKKPDIDRPMNHPIAHTLDICMMKIFEFLDLKNPQIFQQNEMERQQKTVESIKFLRLLIKAFDNVILPIHNTHHAQFILFYFCSLKQCLGEQFLTSLWDKIKNPNCSAVIRQASVGYMASFLARSKYININILKHYLKELCSWAHKYIRDCDQYRSNGSLKANIVFFSVCQAIFYVIAFRSRDLTVDKKSLLFLQSLHLSALVTCNFNPLRVCLPAVATAFAGVTRAYQLAYCHAILERNARRKLATVYANDTATPEETLDTFFPFDPYLLKLSGQRITPIYLVYQASEAEEHIAAENISSNAAAAKSRKRGDSEMLDDHEVDDFILSDKRQRLTSFSKNPERENQFTYGLSPGFHI</sequence>
<keyword evidence="3" id="KW-1185">Reference proteome</keyword>
<dbReference type="PANTHER" id="PTHR12790">
    <property type="entry name" value="TRANSCRIPTION INITIATION FACTOR IA RRN3"/>
    <property type="match status" value="1"/>
</dbReference>